<accession>A0A6J5KVG7</accession>
<dbReference type="Pfam" id="PF09588">
    <property type="entry name" value="YqaJ"/>
    <property type="match status" value="1"/>
</dbReference>
<dbReference type="PANTHER" id="PTHR46609">
    <property type="entry name" value="EXONUCLEASE, PHAGE-TYPE/RECB, C-TERMINAL DOMAIN-CONTAINING PROTEIN"/>
    <property type="match status" value="1"/>
</dbReference>
<dbReference type="EMBL" id="LR796195">
    <property type="protein sequence ID" value="CAB4126404.1"/>
    <property type="molecule type" value="Genomic_DNA"/>
</dbReference>
<dbReference type="SUPFAM" id="SSF52980">
    <property type="entry name" value="Restriction endonuclease-like"/>
    <property type="match status" value="1"/>
</dbReference>
<sequence length="263" mass="30468">MGLNPWKTAKQLFDEKLGLKEQFINARMQRGNDLEAQALTKLKLELLNGITLEQPTLESEKFPFMCASLDGFNEEKRILVEIKCPGKNAHETALNGHVPDYYYPQIQHQLCVTSFEKAIYYSYDGQEGVMLEVARDEEFIKKMVQMEKKFYNDMMNFVSPEEKYIQMEGNEWAQLASLYREKLYAYQSIENELEHLKSSLIQVAGNQNAMGSGIKLCHSVRKGAIDYKKIPELKSVDLEKYRGKDLESFRILVDKENQGLYYG</sequence>
<keyword evidence="2" id="KW-0255">Endonuclease</keyword>
<evidence type="ECO:0000259" key="1">
    <source>
        <dbReference type="Pfam" id="PF09588"/>
    </source>
</evidence>
<dbReference type="InterPro" id="IPR011335">
    <property type="entry name" value="Restrct_endonuc-II-like"/>
</dbReference>
<keyword evidence="2" id="KW-0540">Nuclease</keyword>
<dbReference type="InterPro" id="IPR051703">
    <property type="entry name" value="NF-kappa-B_Signaling_Reg"/>
</dbReference>
<protein>
    <submittedName>
        <fullName evidence="2">COG5377 Phage-related protein, predicted endonuclease</fullName>
    </submittedName>
</protein>
<dbReference type="InterPro" id="IPR017482">
    <property type="entry name" value="Lambda-type_endonuclease"/>
</dbReference>
<dbReference type="GO" id="GO:0004519">
    <property type="term" value="F:endonuclease activity"/>
    <property type="evidence" value="ECO:0007669"/>
    <property type="project" value="UniProtKB-KW"/>
</dbReference>
<gene>
    <name evidence="2" type="ORF">UFOVP88_45</name>
</gene>
<organism evidence="2">
    <name type="scientific">uncultured Caudovirales phage</name>
    <dbReference type="NCBI Taxonomy" id="2100421"/>
    <lineage>
        <taxon>Viruses</taxon>
        <taxon>Duplodnaviria</taxon>
        <taxon>Heunggongvirae</taxon>
        <taxon>Uroviricota</taxon>
        <taxon>Caudoviricetes</taxon>
        <taxon>Peduoviridae</taxon>
        <taxon>Maltschvirus</taxon>
        <taxon>Maltschvirus maltsch</taxon>
    </lineage>
</organism>
<reference evidence="2" key="1">
    <citation type="submission" date="2020-04" db="EMBL/GenBank/DDBJ databases">
        <authorList>
            <person name="Chiriac C."/>
            <person name="Salcher M."/>
            <person name="Ghai R."/>
            <person name="Kavagutti S V."/>
        </authorList>
    </citation>
    <scope>NUCLEOTIDE SEQUENCE</scope>
</reference>
<dbReference type="InterPro" id="IPR011604">
    <property type="entry name" value="PDDEXK-like_dom_sf"/>
</dbReference>
<keyword evidence="2" id="KW-0378">Hydrolase</keyword>
<evidence type="ECO:0000313" key="2">
    <source>
        <dbReference type="EMBL" id="CAB4126404.1"/>
    </source>
</evidence>
<dbReference type="NCBIfam" id="TIGR03033">
    <property type="entry name" value="phage_rel_nuc"/>
    <property type="match status" value="1"/>
</dbReference>
<dbReference type="PANTHER" id="PTHR46609:SF6">
    <property type="entry name" value="EXONUCLEASE, PHAGE-TYPE_RECB, C-TERMINAL DOMAIN-CONTAINING PROTEIN-RELATED"/>
    <property type="match status" value="1"/>
</dbReference>
<dbReference type="InterPro" id="IPR019080">
    <property type="entry name" value="YqaJ_viral_recombinase"/>
</dbReference>
<feature type="domain" description="YqaJ viral recombinase" evidence="1">
    <location>
        <begin position="1"/>
        <end position="115"/>
    </location>
</feature>
<name>A0A6J5KVG7_9CAUD</name>
<dbReference type="Gene3D" id="3.90.320.10">
    <property type="match status" value="1"/>
</dbReference>
<proteinExistence type="predicted"/>